<organism evidence="6 7">
    <name type="scientific">Methanobrevibacter millerae</name>
    <dbReference type="NCBI Taxonomy" id="230361"/>
    <lineage>
        <taxon>Archaea</taxon>
        <taxon>Methanobacteriati</taxon>
        <taxon>Methanobacteriota</taxon>
        <taxon>Methanomada group</taxon>
        <taxon>Methanobacteria</taxon>
        <taxon>Methanobacteriales</taxon>
        <taxon>Methanobacteriaceae</taxon>
        <taxon>Methanobrevibacter</taxon>
    </lineage>
</organism>
<dbReference type="GO" id="GO:0005524">
    <property type="term" value="F:ATP binding"/>
    <property type="evidence" value="ECO:0007669"/>
    <property type="project" value="UniProtKB-UniRule"/>
</dbReference>
<dbReference type="SUPFAM" id="SSF56059">
    <property type="entry name" value="Glutathione synthetase ATP-binding domain-like"/>
    <property type="match status" value="1"/>
</dbReference>
<name>A0A8T3VFX5_9EURY</name>
<dbReference type="Proteomes" id="UP000762703">
    <property type="component" value="Unassembled WGS sequence"/>
</dbReference>
<proteinExistence type="predicted"/>
<dbReference type="InterPro" id="IPR052032">
    <property type="entry name" value="ATP-dep_AA_Ligase"/>
</dbReference>
<keyword evidence="3 4" id="KW-0067">ATP-binding</keyword>
<feature type="domain" description="ATP-grasp" evidence="5">
    <location>
        <begin position="119"/>
        <end position="319"/>
    </location>
</feature>
<dbReference type="Pfam" id="PF01071">
    <property type="entry name" value="GARS_A"/>
    <property type="match status" value="1"/>
</dbReference>
<dbReference type="GO" id="GO:0046872">
    <property type="term" value="F:metal ion binding"/>
    <property type="evidence" value="ECO:0007669"/>
    <property type="project" value="InterPro"/>
</dbReference>
<dbReference type="RefSeq" id="WP_303735880.1">
    <property type="nucleotide sequence ID" value="NZ_SUTE01000002.1"/>
</dbReference>
<comment type="caution">
    <text evidence="6">The sequence shown here is derived from an EMBL/GenBank/DDBJ whole genome shotgun (WGS) entry which is preliminary data.</text>
</comment>
<evidence type="ECO:0000256" key="3">
    <source>
        <dbReference type="ARBA" id="ARBA00022840"/>
    </source>
</evidence>
<dbReference type="Gene3D" id="3.30.470.20">
    <property type="entry name" value="ATP-grasp fold, B domain"/>
    <property type="match status" value="1"/>
</dbReference>
<reference evidence="6" key="1">
    <citation type="submission" date="2019-04" db="EMBL/GenBank/DDBJ databases">
        <title>Evolution of Biomass-Degrading Anaerobic Consortia Revealed by Metagenomics.</title>
        <authorList>
            <person name="Peng X."/>
        </authorList>
    </citation>
    <scope>NUCLEOTIDE SEQUENCE</scope>
    <source>
        <strain evidence="6">SIG12</strain>
    </source>
</reference>
<evidence type="ECO:0000256" key="2">
    <source>
        <dbReference type="ARBA" id="ARBA00022741"/>
    </source>
</evidence>
<dbReference type="InterPro" id="IPR020561">
    <property type="entry name" value="PRibGlycinamid_synth_ATP-grasp"/>
</dbReference>
<gene>
    <name evidence="6" type="ORF">E7Z73_00665</name>
</gene>
<dbReference type="PANTHER" id="PTHR43585:SF2">
    <property type="entry name" value="ATP-GRASP ENZYME FSQD"/>
    <property type="match status" value="1"/>
</dbReference>
<dbReference type="GO" id="GO:0016874">
    <property type="term" value="F:ligase activity"/>
    <property type="evidence" value="ECO:0007669"/>
    <property type="project" value="UniProtKB-KW"/>
</dbReference>
<dbReference type="PROSITE" id="PS50975">
    <property type="entry name" value="ATP_GRASP"/>
    <property type="match status" value="1"/>
</dbReference>
<evidence type="ECO:0000259" key="5">
    <source>
        <dbReference type="PROSITE" id="PS50975"/>
    </source>
</evidence>
<evidence type="ECO:0000313" key="6">
    <source>
        <dbReference type="EMBL" id="MBE6504243.1"/>
    </source>
</evidence>
<dbReference type="InterPro" id="IPR011761">
    <property type="entry name" value="ATP-grasp"/>
</dbReference>
<evidence type="ECO:0000313" key="7">
    <source>
        <dbReference type="Proteomes" id="UP000762703"/>
    </source>
</evidence>
<sequence length="564" mass="63686">MKDIVIVDCISSGVNFIRDILNMGYNPVILELKPNSDDVKSYKEKMDLEYDEIDCLYELVYEKETYEETLEFVKKMDPLLVIPGSERGVVLANKLAYDLDLVGNPVANLDAMTLKHKMQKKIARAGLRNIRGKRISSAEDGVEYFNNKSFEKVVLKPVHDSEPSNVRICSTEEEIIENVNDLLTRKDIFGEDIEDIIIQEFIDGDEYIINTASNNGIHRITTIWKYKKVKTSDGSFIYDALESVNDLSLGEVEMIEYAYDVNDAIGIKYGAVSGEYIIDENGPVLVEVNCHPMGGHLPVDFLDKVSGQHETDSILDSYLKPERFLEKRKEKYNLMAHGALKMFIAPKDLMARSAPIINIAPQLRSHYGIVFEDLISNETFFSKTQDITTSCGLIFLAHEDSSVVNEDIKFLRSVEKNAFKLVLSEESDEIQTINKNVIIEKLKLVIDITEKYGTGLLITDQPVYDVDILQVGLSDIENVKGTFDFVLLNLNESFIKRSDEITVDIIFDIFSYIKVGGLIFIPDTTYKYVPGGRKGVEALVKSLNLKIEVPPYGMKNAVIASKIK</sequence>
<keyword evidence="1" id="KW-0436">Ligase</keyword>
<dbReference type="PANTHER" id="PTHR43585">
    <property type="entry name" value="FUMIPYRROLE BIOSYNTHESIS PROTEIN C"/>
    <property type="match status" value="1"/>
</dbReference>
<keyword evidence="2 4" id="KW-0547">Nucleotide-binding</keyword>
<evidence type="ECO:0000256" key="1">
    <source>
        <dbReference type="ARBA" id="ARBA00022598"/>
    </source>
</evidence>
<accession>A0A8T3VFX5</accession>
<dbReference type="AlphaFoldDB" id="A0A8T3VFX5"/>
<evidence type="ECO:0000256" key="4">
    <source>
        <dbReference type="PROSITE-ProRule" id="PRU00409"/>
    </source>
</evidence>
<dbReference type="EMBL" id="SUTE01000002">
    <property type="protein sequence ID" value="MBE6504243.1"/>
    <property type="molecule type" value="Genomic_DNA"/>
</dbReference>
<protein>
    <submittedName>
        <fullName evidence="6">ATP-grasp domain-containing protein</fullName>
    </submittedName>
</protein>